<dbReference type="AlphaFoldDB" id="A0A0J6Y719"/>
<dbReference type="EMBL" id="DS028103">
    <property type="protein sequence ID" value="KMP02473.1"/>
    <property type="molecule type" value="Genomic_DNA"/>
</dbReference>
<sequence length="102" mass="11314">MPGNMPTVVVGRHARGHREDGHPETVSQTAGEILTLFHAQAISSLESPVTREDGLMECDRTHAFPDLPPQDLRSQNGAELELTLQNLDSLPKIKRDLHTRRA</sequence>
<proteinExistence type="predicted"/>
<name>A0A0J6Y719_COCIT</name>
<evidence type="ECO:0000313" key="2">
    <source>
        <dbReference type="Proteomes" id="UP000054565"/>
    </source>
</evidence>
<dbReference type="Proteomes" id="UP000054565">
    <property type="component" value="Unassembled WGS sequence"/>
</dbReference>
<accession>A0A0J6Y719</accession>
<reference evidence="2" key="1">
    <citation type="journal article" date="2010" name="Genome Res.">
        <title>Population genomic sequencing of Coccidioides fungi reveals recent hybridization and transposon control.</title>
        <authorList>
            <person name="Neafsey D.E."/>
            <person name="Barker B.M."/>
            <person name="Sharpton T.J."/>
            <person name="Stajich J.E."/>
            <person name="Park D.J."/>
            <person name="Whiston E."/>
            <person name="Hung C.-Y."/>
            <person name="McMahan C."/>
            <person name="White J."/>
            <person name="Sykes S."/>
            <person name="Heiman D."/>
            <person name="Young S."/>
            <person name="Zeng Q."/>
            <person name="Abouelleil A."/>
            <person name="Aftuck L."/>
            <person name="Bessette D."/>
            <person name="Brown A."/>
            <person name="FitzGerald M."/>
            <person name="Lui A."/>
            <person name="Macdonald J.P."/>
            <person name="Priest M."/>
            <person name="Orbach M.J."/>
            <person name="Galgiani J.N."/>
            <person name="Kirkland T.N."/>
            <person name="Cole G.T."/>
            <person name="Birren B.W."/>
            <person name="Henn M.R."/>
            <person name="Taylor J.W."/>
            <person name="Rounsley S.D."/>
        </authorList>
    </citation>
    <scope>NUCLEOTIDE SEQUENCE [LARGE SCALE GENOMIC DNA]</scope>
    <source>
        <strain evidence="2">RMSCC 2394</strain>
    </source>
</reference>
<organism evidence="1 2">
    <name type="scientific">Coccidioides immitis RMSCC 2394</name>
    <dbReference type="NCBI Taxonomy" id="404692"/>
    <lineage>
        <taxon>Eukaryota</taxon>
        <taxon>Fungi</taxon>
        <taxon>Dikarya</taxon>
        <taxon>Ascomycota</taxon>
        <taxon>Pezizomycotina</taxon>
        <taxon>Eurotiomycetes</taxon>
        <taxon>Eurotiomycetidae</taxon>
        <taxon>Onygenales</taxon>
        <taxon>Onygenaceae</taxon>
        <taxon>Coccidioides</taxon>
    </lineage>
</organism>
<protein>
    <submittedName>
        <fullName evidence="1">Uncharacterized protein</fullName>
    </submittedName>
</protein>
<gene>
    <name evidence="1" type="ORF">CIRG_10297</name>
</gene>
<evidence type="ECO:0000313" key="1">
    <source>
        <dbReference type="EMBL" id="KMP02473.1"/>
    </source>
</evidence>